<dbReference type="GO" id="GO:0044205">
    <property type="term" value="P:'de novo' UMP biosynthetic process"/>
    <property type="evidence" value="ECO:0007669"/>
    <property type="project" value="UniProtKB-UniRule"/>
</dbReference>
<dbReference type="HAMAP" id="MF_01200_B">
    <property type="entry name" value="OMPdecase_type1_B"/>
    <property type="match status" value="1"/>
</dbReference>
<evidence type="ECO:0000259" key="13">
    <source>
        <dbReference type="SMART" id="SM00934"/>
    </source>
</evidence>
<dbReference type="PANTHER" id="PTHR32119">
    <property type="entry name" value="OROTIDINE 5'-PHOSPHATE DECARBOXYLASE"/>
    <property type="match status" value="1"/>
</dbReference>
<evidence type="ECO:0000256" key="12">
    <source>
        <dbReference type="RuleBase" id="RU000512"/>
    </source>
</evidence>
<dbReference type="EC" id="4.1.1.23" evidence="9"/>
<protein>
    <recommendedName>
        <fullName evidence="9">Orotidine 5'-phosphate decarboxylase</fullName>
        <ecNumber evidence="9">4.1.1.23</ecNumber>
    </recommendedName>
    <alternativeName>
        <fullName evidence="9">OMP decarboxylase</fullName>
        <shortName evidence="9">OMPDCase</shortName>
        <shortName evidence="9">OMPdecase</shortName>
    </alternativeName>
</protein>
<dbReference type="FunFam" id="3.20.20.70:FF:000015">
    <property type="entry name" value="Orotidine 5'-phosphate decarboxylase"/>
    <property type="match status" value="1"/>
</dbReference>
<evidence type="ECO:0000313" key="14">
    <source>
        <dbReference type="EMBL" id="CAA6825989.1"/>
    </source>
</evidence>
<feature type="binding site" evidence="9 11">
    <location>
        <position position="209"/>
    </location>
    <ligand>
        <name>substrate</name>
    </ligand>
</feature>
<evidence type="ECO:0000256" key="11">
    <source>
        <dbReference type="PIRSR" id="PIRSR614732-2"/>
    </source>
</evidence>
<dbReference type="SUPFAM" id="SSF51366">
    <property type="entry name" value="Ribulose-phoshate binding barrel"/>
    <property type="match status" value="1"/>
</dbReference>
<name>A0A6S6UG25_9GAMM</name>
<evidence type="ECO:0000256" key="4">
    <source>
        <dbReference type="ARBA" id="ARBA00022793"/>
    </source>
</evidence>
<evidence type="ECO:0000256" key="6">
    <source>
        <dbReference type="ARBA" id="ARBA00023239"/>
    </source>
</evidence>
<feature type="domain" description="Orotidine 5'-phosphate decarboxylase" evidence="13">
    <location>
        <begin position="4"/>
        <end position="224"/>
    </location>
</feature>
<reference evidence="14" key="1">
    <citation type="submission" date="2020-01" db="EMBL/GenBank/DDBJ databases">
        <authorList>
            <person name="Meier V. D."/>
            <person name="Meier V D."/>
        </authorList>
    </citation>
    <scope>NUCLEOTIDE SEQUENCE</scope>
    <source>
        <strain evidence="14">HLG_WM_MAG_07</strain>
    </source>
</reference>
<sequence length="232" mass="24646">MMKRIIVALDFPSAEQALGFVKKLDPDECRLKVGFELYVAAGPDLVRKLVDSGFDVFLDLKFHDIPNTVASACKAAAELGVWMMNVHASGGSVMMNAAAEAVSRVSQPPLLIAVTVLTSMDQQQMSGIGLDAPVSDQVMRLASLTKKSGLDGVVCSAQEASILRSALGDAFDLVTPGIRSLGSCSNDQSRIVTPRQALEDGSSYLVIGRPITRAEDPVSVLRDINVDIQKAG</sequence>
<comment type="catalytic activity">
    <reaction evidence="7 9 12">
        <text>orotidine 5'-phosphate + H(+) = UMP + CO2</text>
        <dbReference type="Rhea" id="RHEA:11596"/>
        <dbReference type="ChEBI" id="CHEBI:15378"/>
        <dbReference type="ChEBI" id="CHEBI:16526"/>
        <dbReference type="ChEBI" id="CHEBI:57538"/>
        <dbReference type="ChEBI" id="CHEBI:57865"/>
        <dbReference type="EC" id="4.1.1.23"/>
    </reaction>
</comment>
<dbReference type="UniPathway" id="UPA00070">
    <property type="reaction ID" value="UER00120"/>
</dbReference>
<dbReference type="NCBIfam" id="TIGR01740">
    <property type="entry name" value="pyrF"/>
    <property type="match status" value="1"/>
</dbReference>
<dbReference type="GO" id="GO:0006207">
    <property type="term" value="P:'de novo' pyrimidine nucleobase biosynthetic process"/>
    <property type="evidence" value="ECO:0007669"/>
    <property type="project" value="InterPro"/>
</dbReference>
<feature type="binding site" evidence="9 11">
    <location>
        <position position="208"/>
    </location>
    <ligand>
        <name>substrate</name>
    </ligand>
</feature>
<keyword evidence="5 9" id="KW-0665">Pyrimidine biosynthesis</keyword>
<feature type="binding site" evidence="9">
    <location>
        <begin position="59"/>
        <end position="68"/>
    </location>
    <ligand>
        <name>substrate</name>
    </ligand>
</feature>
<feature type="active site" description="Proton donor" evidence="9">
    <location>
        <position position="61"/>
    </location>
</feature>
<proteinExistence type="inferred from homology"/>
<evidence type="ECO:0000256" key="2">
    <source>
        <dbReference type="ARBA" id="ARBA00004861"/>
    </source>
</evidence>
<evidence type="ECO:0000256" key="9">
    <source>
        <dbReference type="HAMAP-Rule" id="MF_01200"/>
    </source>
</evidence>
<feature type="binding site" evidence="9 11">
    <location>
        <position position="188"/>
    </location>
    <ligand>
        <name>substrate</name>
    </ligand>
</feature>
<dbReference type="EMBL" id="CACVAY010000129">
    <property type="protein sequence ID" value="CAA6825989.1"/>
    <property type="molecule type" value="Genomic_DNA"/>
</dbReference>
<feature type="binding site" evidence="9 11">
    <location>
        <position position="32"/>
    </location>
    <ligand>
        <name>substrate</name>
    </ligand>
</feature>
<dbReference type="SMART" id="SM00934">
    <property type="entry name" value="OMPdecase"/>
    <property type="match status" value="1"/>
</dbReference>
<evidence type="ECO:0000256" key="5">
    <source>
        <dbReference type="ARBA" id="ARBA00022975"/>
    </source>
</evidence>
<feature type="binding site" evidence="9 11">
    <location>
        <position position="118"/>
    </location>
    <ligand>
        <name>substrate</name>
    </ligand>
</feature>
<dbReference type="InterPro" id="IPR047596">
    <property type="entry name" value="OMPdecase_bac"/>
</dbReference>
<dbReference type="AlphaFoldDB" id="A0A6S6UG25"/>
<dbReference type="InterPro" id="IPR013785">
    <property type="entry name" value="Aldolase_TIM"/>
</dbReference>
<dbReference type="PANTHER" id="PTHR32119:SF2">
    <property type="entry name" value="OROTIDINE 5'-PHOSPHATE DECARBOXYLASE"/>
    <property type="match status" value="1"/>
</dbReference>
<keyword evidence="6 9" id="KW-0456">Lyase</keyword>
<comment type="pathway">
    <text evidence="2 9 12">Pyrimidine metabolism; UMP biosynthesis via de novo pathway; UMP from orotate: step 2/2.</text>
</comment>
<comment type="subunit">
    <text evidence="3 9">Homodimer.</text>
</comment>
<dbReference type="GO" id="GO:0005829">
    <property type="term" value="C:cytosol"/>
    <property type="evidence" value="ECO:0007669"/>
    <property type="project" value="TreeGrafter"/>
</dbReference>
<organism evidence="14">
    <name type="scientific">uncultured Thiotrichaceae bacterium</name>
    <dbReference type="NCBI Taxonomy" id="298394"/>
    <lineage>
        <taxon>Bacteria</taxon>
        <taxon>Pseudomonadati</taxon>
        <taxon>Pseudomonadota</taxon>
        <taxon>Gammaproteobacteria</taxon>
        <taxon>Thiotrichales</taxon>
        <taxon>Thiotrichaceae</taxon>
        <taxon>environmental samples</taxon>
    </lineage>
</organism>
<dbReference type="NCBIfam" id="NF001273">
    <property type="entry name" value="PRK00230.1"/>
    <property type="match status" value="1"/>
</dbReference>
<dbReference type="InterPro" id="IPR018089">
    <property type="entry name" value="OMPdecase_AS"/>
</dbReference>
<gene>
    <name evidence="9" type="primary">pyrF</name>
    <name evidence="14" type="ORF">HELGO_WM8074</name>
</gene>
<evidence type="ECO:0000256" key="10">
    <source>
        <dbReference type="PIRSR" id="PIRSR614732-1"/>
    </source>
</evidence>
<dbReference type="Gene3D" id="3.20.20.70">
    <property type="entry name" value="Aldolase class I"/>
    <property type="match status" value="1"/>
</dbReference>
<feature type="active site" description="For OMPdecase activity" evidence="10">
    <location>
        <position position="61"/>
    </location>
</feature>
<feature type="active site" description="For OMPdecase activity" evidence="10">
    <location>
        <position position="64"/>
    </location>
</feature>
<dbReference type="PROSITE" id="PS00156">
    <property type="entry name" value="OMPDECASE"/>
    <property type="match status" value="1"/>
</dbReference>
<dbReference type="InterPro" id="IPR001754">
    <property type="entry name" value="OMPdeCOase_dom"/>
</dbReference>
<feature type="active site" description="For OMPdecase activity" evidence="10">
    <location>
        <position position="59"/>
    </location>
</feature>
<evidence type="ECO:0000256" key="8">
    <source>
        <dbReference type="ARBA" id="ARBA00061012"/>
    </source>
</evidence>
<evidence type="ECO:0000256" key="7">
    <source>
        <dbReference type="ARBA" id="ARBA00049157"/>
    </source>
</evidence>
<comment type="function">
    <text evidence="1 9">Catalyzes the decarboxylation of orotidine 5'-monophosphate (OMP) to uridine 5'-monophosphate (UMP).</text>
</comment>
<accession>A0A6S6UG25</accession>
<dbReference type="Pfam" id="PF00215">
    <property type="entry name" value="OMPdecase"/>
    <property type="match status" value="1"/>
</dbReference>
<feature type="binding site" evidence="9 11">
    <location>
        <position position="179"/>
    </location>
    <ligand>
        <name>substrate</name>
    </ligand>
</feature>
<evidence type="ECO:0000256" key="3">
    <source>
        <dbReference type="ARBA" id="ARBA00011738"/>
    </source>
</evidence>
<feature type="binding site" evidence="9 11">
    <location>
        <position position="10"/>
    </location>
    <ligand>
        <name>substrate</name>
    </ligand>
</feature>
<evidence type="ECO:0000256" key="1">
    <source>
        <dbReference type="ARBA" id="ARBA00002356"/>
    </source>
</evidence>
<keyword evidence="4 9" id="KW-0210">Decarboxylase</keyword>
<dbReference type="CDD" id="cd04725">
    <property type="entry name" value="OMP_decarboxylase_like"/>
    <property type="match status" value="1"/>
</dbReference>
<comment type="similarity">
    <text evidence="8 9">Belongs to the OMP decarboxylase family. Type 1 subfamily.</text>
</comment>
<dbReference type="InterPro" id="IPR014732">
    <property type="entry name" value="OMPdecase"/>
</dbReference>
<dbReference type="GO" id="GO:0004590">
    <property type="term" value="F:orotidine-5'-phosphate decarboxylase activity"/>
    <property type="evidence" value="ECO:0007669"/>
    <property type="project" value="UniProtKB-UniRule"/>
</dbReference>
<dbReference type="InterPro" id="IPR011060">
    <property type="entry name" value="RibuloseP-bd_barrel"/>
</dbReference>